<dbReference type="Proteomes" id="UP000887565">
    <property type="component" value="Unplaced"/>
</dbReference>
<dbReference type="Pfam" id="PF07479">
    <property type="entry name" value="NAD_Gly3P_dh_C"/>
    <property type="match status" value="1"/>
</dbReference>
<feature type="domain" description="Glycerol-3-phosphate dehydrogenase NAD-dependent C-terminal" evidence="2">
    <location>
        <begin position="49"/>
        <end position="113"/>
    </location>
</feature>
<proteinExistence type="predicted"/>
<dbReference type="InterPro" id="IPR006109">
    <property type="entry name" value="G3P_DH_NAD-dep_C"/>
</dbReference>
<dbReference type="PANTHER" id="PTHR11728">
    <property type="entry name" value="GLYCEROL-3-PHOSPHATE DEHYDROGENASE"/>
    <property type="match status" value="1"/>
</dbReference>
<dbReference type="SUPFAM" id="SSF48179">
    <property type="entry name" value="6-phosphogluconate dehydrogenase C-terminal domain-like"/>
    <property type="match status" value="1"/>
</dbReference>
<sequence>MLISEEITSILNIPVSALMGANLAREVAHGDFCEATIGKPYAIFFKLLNKDLKDLEAEILKGQRLQGPHTAAQVIKMLDRKSIKGKDYLKEFPLFVAVHRICERQIGPKEMIECLRHHPSHNTVNIDGSDTLMTSSKLRFFMQYSEMWEKLSEDLEKRIVMSLEVTTTSEEDRKLLFDFNCLNERAGKYFQFLRLIWKNRLTTQNILFLPGRNASDSMGRYSAKVLSKKLIPGLLISLC</sequence>
<dbReference type="WBParaSite" id="nRc.2.0.1.t04777-RA">
    <property type="protein sequence ID" value="nRc.2.0.1.t04777-RA"/>
    <property type="gene ID" value="nRc.2.0.1.g04777"/>
</dbReference>
<protein>
    <recommendedName>
        <fullName evidence="2">Glycerol-3-phosphate dehydrogenase NAD-dependent C-terminal domain-containing protein</fullName>
    </recommendedName>
</protein>
<accession>A0A915HTP5</accession>
<dbReference type="InterPro" id="IPR013328">
    <property type="entry name" value="6PGD_dom2"/>
</dbReference>
<dbReference type="InterPro" id="IPR008927">
    <property type="entry name" value="6-PGluconate_DH-like_C_sf"/>
</dbReference>
<evidence type="ECO:0000313" key="3">
    <source>
        <dbReference type="Proteomes" id="UP000887565"/>
    </source>
</evidence>
<keyword evidence="3" id="KW-1185">Reference proteome</keyword>
<keyword evidence="1" id="KW-0520">NAD</keyword>
<dbReference type="AlphaFoldDB" id="A0A915HTP5"/>
<organism evidence="3 4">
    <name type="scientific">Romanomermis culicivorax</name>
    <name type="common">Nematode worm</name>
    <dbReference type="NCBI Taxonomy" id="13658"/>
    <lineage>
        <taxon>Eukaryota</taxon>
        <taxon>Metazoa</taxon>
        <taxon>Ecdysozoa</taxon>
        <taxon>Nematoda</taxon>
        <taxon>Enoplea</taxon>
        <taxon>Dorylaimia</taxon>
        <taxon>Mermithida</taxon>
        <taxon>Mermithoidea</taxon>
        <taxon>Mermithidae</taxon>
        <taxon>Romanomermis</taxon>
    </lineage>
</organism>
<dbReference type="PANTHER" id="PTHR11728:SF8">
    <property type="entry name" value="GLYCEROL-3-PHOSPHATE DEHYDROGENASE [NAD(+)]-RELATED"/>
    <property type="match status" value="1"/>
</dbReference>
<dbReference type="GO" id="GO:0006072">
    <property type="term" value="P:glycerol-3-phosphate metabolic process"/>
    <property type="evidence" value="ECO:0007669"/>
    <property type="project" value="TreeGrafter"/>
</dbReference>
<dbReference type="GO" id="GO:0047952">
    <property type="term" value="F:glycerol-3-phosphate dehydrogenase [NAD(P)+] activity"/>
    <property type="evidence" value="ECO:0007669"/>
    <property type="project" value="TreeGrafter"/>
</dbReference>
<name>A0A915HTP5_ROMCU</name>
<evidence type="ECO:0000256" key="1">
    <source>
        <dbReference type="ARBA" id="ARBA00023027"/>
    </source>
</evidence>
<dbReference type="GO" id="GO:0005829">
    <property type="term" value="C:cytosol"/>
    <property type="evidence" value="ECO:0007669"/>
    <property type="project" value="TreeGrafter"/>
</dbReference>
<reference evidence="4" key="1">
    <citation type="submission" date="2022-11" db="UniProtKB">
        <authorList>
            <consortium name="WormBaseParasite"/>
        </authorList>
    </citation>
    <scope>IDENTIFICATION</scope>
</reference>
<evidence type="ECO:0000259" key="2">
    <source>
        <dbReference type="Pfam" id="PF07479"/>
    </source>
</evidence>
<evidence type="ECO:0000313" key="4">
    <source>
        <dbReference type="WBParaSite" id="nRc.2.0.1.t04777-RA"/>
    </source>
</evidence>
<dbReference type="Gene3D" id="1.10.1040.10">
    <property type="entry name" value="N-(1-d-carboxylethyl)-l-norvaline Dehydrogenase, domain 2"/>
    <property type="match status" value="1"/>
</dbReference>